<dbReference type="PANTHER" id="PTHR33204:SF39">
    <property type="entry name" value="TRANSCRIPTIONAL REGULATORY PROTEIN"/>
    <property type="match status" value="1"/>
</dbReference>
<dbReference type="Gene3D" id="1.10.10.10">
    <property type="entry name" value="Winged helix-like DNA-binding domain superfamily/Winged helix DNA-binding domain"/>
    <property type="match status" value="1"/>
</dbReference>
<proteinExistence type="predicted"/>
<gene>
    <name evidence="5" type="ORF">H9785_00810</name>
</gene>
<sequence>MRKKEEKNAIIEICPVRNVIARFGNKWALLVILVLSENKVLRFNELGRLIPDISSRMLSGTLRTLEADGLVERTVHPVVPLKVEYRLTETGASLVPFIIQLTEQEKEYKSMATLHKLKKTYHYPPKASGQ</sequence>
<feature type="domain" description="HTH hxlR-type" evidence="4">
    <location>
        <begin position="14"/>
        <end position="113"/>
    </location>
</feature>
<dbReference type="GO" id="GO:0003677">
    <property type="term" value="F:DNA binding"/>
    <property type="evidence" value="ECO:0007669"/>
    <property type="project" value="UniProtKB-KW"/>
</dbReference>
<keyword evidence="1" id="KW-0805">Transcription regulation</keyword>
<dbReference type="SUPFAM" id="SSF46785">
    <property type="entry name" value="Winged helix' DNA-binding domain"/>
    <property type="match status" value="1"/>
</dbReference>
<evidence type="ECO:0000256" key="2">
    <source>
        <dbReference type="ARBA" id="ARBA00023125"/>
    </source>
</evidence>
<dbReference type="PROSITE" id="PS51118">
    <property type="entry name" value="HTH_HXLR"/>
    <property type="match status" value="1"/>
</dbReference>
<comment type="caution">
    <text evidence="5">The sequence shown here is derived from an EMBL/GenBank/DDBJ whole genome shotgun (WGS) entry which is preliminary data.</text>
</comment>
<evidence type="ECO:0000313" key="6">
    <source>
        <dbReference type="Proteomes" id="UP000823860"/>
    </source>
</evidence>
<dbReference type="Proteomes" id="UP000823860">
    <property type="component" value="Unassembled WGS sequence"/>
</dbReference>
<keyword evidence="2" id="KW-0238">DNA-binding</keyword>
<dbReference type="InterPro" id="IPR036388">
    <property type="entry name" value="WH-like_DNA-bd_sf"/>
</dbReference>
<dbReference type="Pfam" id="PF01638">
    <property type="entry name" value="HxlR"/>
    <property type="match status" value="1"/>
</dbReference>
<dbReference type="InterPro" id="IPR036390">
    <property type="entry name" value="WH_DNA-bd_sf"/>
</dbReference>
<evidence type="ECO:0000256" key="3">
    <source>
        <dbReference type="ARBA" id="ARBA00023163"/>
    </source>
</evidence>
<evidence type="ECO:0000259" key="4">
    <source>
        <dbReference type="PROSITE" id="PS51118"/>
    </source>
</evidence>
<evidence type="ECO:0000256" key="1">
    <source>
        <dbReference type="ARBA" id="ARBA00023015"/>
    </source>
</evidence>
<keyword evidence="3" id="KW-0804">Transcription</keyword>
<name>A0A9D2HRN9_9BACE</name>
<reference evidence="5" key="1">
    <citation type="journal article" date="2021" name="PeerJ">
        <title>Extensive microbial diversity within the chicken gut microbiome revealed by metagenomics and culture.</title>
        <authorList>
            <person name="Gilroy R."/>
            <person name="Ravi A."/>
            <person name="Getino M."/>
            <person name="Pursley I."/>
            <person name="Horton D.L."/>
            <person name="Alikhan N.F."/>
            <person name="Baker D."/>
            <person name="Gharbi K."/>
            <person name="Hall N."/>
            <person name="Watson M."/>
            <person name="Adriaenssens E.M."/>
            <person name="Foster-Nyarko E."/>
            <person name="Jarju S."/>
            <person name="Secka A."/>
            <person name="Antonio M."/>
            <person name="Oren A."/>
            <person name="Chaudhuri R.R."/>
            <person name="La Ragione R."/>
            <person name="Hildebrand F."/>
            <person name="Pallen M.J."/>
        </authorList>
    </citation>
    <scope>NUCLEOTIDE SEQUENCE</scope>
    <source>
        <strain evidence="5">ChiHecec1B25-7008</strain>
    </source>
</reference>
<dbReference type="PANTHER" id="PTHR33204">
    <property type="entry name" value="TRANSCRIPTIONAL REGULATOR, MARR FAMILY"/>
    <property type="match status" value="1"/>
</dbReference>
<accession>A0A9D2HRN9</accession>
<dbReference type="AlphaFoldDB" id="A0A9D2HRN9"/>
<reference evidence="5" key="2">
    <citation type="submission" date="2021-04" db="EMBL/GenBank/DDBJ databases">
        <authorList>
            <person name="Gilroy R."/>
        </authorList>
    </citation>
    <scope>NUCLEOTIDE SEQUENCE</scope>
    <source>
        <strain evidence="5">ChiHecec1B25-7008</strain>
    </source>
</reference>
<dbReference type="InterPro" id="IPR002577">
    <property type="entry name" value="HTH_HxlR"/>
</dbReference>
<evidence type="ECO:0000313" key="5">
    <source>
        <dbReference type="EMBL" id="HJA82507.1"/>
    </source>
</evidence>
<dbReference type="EMBL" id="DWZE01000011">
    <property type="protein sequence ID" value="HJA82507.1"/>
    <property type="molecule type" value="Genomic_DNA"/>
</dbReference>
<organism evidence="5 6">
    <name type="scientific">Candidatus Bacteroides intestinavium</name>
    <dbReference type="NCBI Taxonomy" id="2838469"/>
    <lineage>
        <taxon>Bacteria</taxon>
        <taxon>Pseudomonadati</taxon>
        <taxon>Bacteroidota</taxon>
        <taxon>Bacteroidia</taxon>
        <taxon>Bacteroidales</taxon>
        <taxon>Bacteroidaceae</taxon>
        <taxon>Bacteroides</taxon>
    </lineage>
</organism>
<protein>
    <submittedName>
        <fullName evidence="5">Helix-turn-helix transcriptional regulator</fullName>
    </submittedName>
</protein>